<name>A0A853BVD2_9ACTN</name>
<sequence length="98" mass="10445">MARPDRPRRADVEIEAGATAEEVTFHGRPSVVPGFTGDPDPESAHGGDRRNLPERVEPGTTYHDVRVDYRIAGRVAEDGGTEDPGADRGGPAERGPAD</sequence>
<dbReference type="Proteomes" id="UP000575985">
    <property type="component" value="Unassembled WGS sequence"/>
</dbReference>
<protein>
    <submittedName>
        <fullName evidence="2">Uncharacterized protein</fullName>
    </submittedName>
</protein>
<proteinExistence type="predicted"/>
<comment type="caution">
    <text evidence="2">The sequence shown here is derived from an EMBL/GenBank/DDBJ whole genome shotgun (WGS) entry which is preliminary data.</text>
</comment>
<dbReference type="RefSeq" id="WP_179769379.1">
    <property type="nucleotide sequence ID" value="NZ_JACCFO010000001.1"/>
</dbReference>
<reference evidence="2 3" key="1">
    <citation type="submission" date="2020-07" db="EMBL/GenBank/DDBJ databases">
        <title>Sequencing the genomes of 1000 actinobacteria strains.</title>
        <authorList>
            <person name="Klenk H.-P."/>
        </authorList>
    </citation>
    <scope>NUCLEOTIDE SEQUENCE [LARGE SCALE GENOMIC DNA]</scope>
    <source>
        <strain evidence="2 3">DSM 45927</strain>
    </source>
</reference>
<accession>A0A853BVD2</accession>
<feature type="compositionally biased region" description="Basic and acidic residues" evidence="1">
    <location>
        <begin position="1"/>
        <end position="12"/>
    </location>
</feature>
<feature type="region of interest" description="Disordered" evidence="1">
    <location>
        <begin position="1"/>
        <end position="20"/>
    </location>
</feature>
<dbReference type="AlphaFoldDB" id="A0A853BVD2"/>
<organism evidence="2 3">
    <name type="scientific">Streptomonospora nanhaiensis</name>
    <dbReference type="NCBI Taxonomy" id="1323731"/>
    <lineage>
        <taxon>Bacteria</taxon>
        <taxon>Bacillati</taxon>
        <taxon>Actinomycetota</taxon>
        <taxon>Actinomycetes</taxon>
        <taxon>Streptosporangiales</taxon>
        <taxon>Nocardiopsidaceae</taxon>
        <taxon>Streptomonospora</taxon>
    </lineage>
</organism>
<evidence type="ECO:0000256" key="1">
    <source>
        <dbReference type="SAM" id="MobiDB-lite"/>
    </source>
</evidence>
<keyword evidence="3" id="KW-1185">Reference proteome</keyword>
<evidence type="ECO:0000313" key="3">
    <source>
        <dbReference type="Proteomes" id="UP000575985"/>
    </source>
</evidence>
<evidence type="ECO:0000313" key="2">
    <source>
        <dbReference type="EMBL" id="NYI98182.1"/>
    </source>
</evidence>
<dbReference type="EMBL" id="JACCFO010000001">
    <property type="protein sequence ID" value="NYI98182.1"/>
    <property type="molecule type" value="Genomic_DNA"/>
</dbReference>
<gene>
    <name evidence="2" type="ORF">HNR12_004459</name>
</gene>
<feature type="compositionally biased region" description="Basic and acidic residues" evidence="1">
    <location>
        <begin position="42"/>
        <end position="77"/>
    </location>
</feature>
<feature type="region of interest" description="Disordered" evidence="1">
    <location>
        <begin position="28"/>
        <end position="98"/>
    </location>
</feature>